<evidence type="ECO:0000259" key="9">
    <source>
        <dbReference type="Pfam" id="PF01676"/>
    </source>
</evidence>
<feature type="domain" description="Metalloenzyme" evidence="9">
    <location>
        <begin position="43"/>
        <end position="567"/>
    </location>
</feature>
<sequence>MQTCCNITTRIKKAFIDRTYMVELKNSKVYFGEFRGMTQARRPLMLIIFDGWGYREAKEGNAVMTARTPNLDRLEKEYPWCFLKASGKAVGLPKGMMGNSEVGHLNIGAGRIVNQDLTRINIYIKDGDFFKNAVFLNAISNVKANDSSLHLMGLASCGGIHSYMPHLHALIKLAQNKGLKNVYIHAFLDGRDEPPKAALGDIKKLEAFCKEHGNAKIATVSGRYYAMDRDKRWDRTKLAYDALTRGVALYTAPNAETAVSNAYARGETDEFVKPTIITDQVITDQVITDQIITDQIITDQIITDQIITDQAEKPVATVQDNDSVIFFNFRADRARQITWAFVKDDFDGFVREKRPEVYFVCMTQYDETLDVPIAFPPIKLENVFGEVLSKHGLIQMRIAETEKYAHVTYFLNGGEEKRYKNEDRCFIPSPKIATYDLKPEMSAYEITDEVIRRIESGKYDVIVLNFANMDMVGHTGIFEAAVKAVEAVDKCIGKIVEVLKEKSGVALITADHGNAEEMIDPKTGKPHTAHTSNPVKCIYFGNSEIKALRNGKLCDVAPTILALLGISKPQEMTEKSLLVKK</sequence>
<feature type="binding site" evidence="7">
    <location>
        <position position="470"/>
    </location>
    <ligand>
        <name>Mn(2+)</name>
        <dbReference type="ChEBI" id="CHEBI:29035"/>
        <label>1</label>
    </ligand>
</feature>
<dbReference type="InterPro" id="IPR011258">
    <property type="entry name" value="BPG-indep_PGM_N"/>
</dbReference>
<keyword evidence="6 7" id="KW-0413">Isomerase</keyword>
<dbReference type="CDD" id="cd16010">
    <property type="entry name" value="iPGM"/>
    <property type="match status" value="1"/>
</dbReference>
<protein>
    <recommendedName>
        <fullName evidence="7 8">2,3-bisphosphoglycerate-independent phosphoglycerate mutase</fullName>
        <shortName evidence="7">BPG-independent PGAM</shortName>
        <shortName evidence="7">Phosphoglyceromutase</shortName>
        <shortName evidence="7">iPGM</shortName>
        <ecNumber evidence="7 8">5.4.2.12</ecNumber>
    </recommendedName>
</protein>
<dbReference type="Pfam" id="PF06415">
    <property type="entry name" value="iPGM_N"/>
    <property type="match status" value="2"/>
</dbReference>
<dbReference type="PANTHER" id="PTHR31637">
    <property type="entry name" value="2,3-BISPHOSPHOGLYCERATE-INDEPENDENT PHOSPHOGLYCERATE MUTASE"/>
    <property type="match status" value="1"/>
</dbReference>
<keyword evidence="4 7" id="KW-0324">Glycolysis</keyword>
<dbReference type="SUPFAM" id="SSF53649">
    <property type="entry name" value="Alkaline phosphatase-like"/>
    <property type="match status" value="1"/>
</dbReference>
<evidence type="ECO:0000256" key="6">
    <source>
        <dbReference type="ARBA" id="ARBA00023235"/>
    </source>
</evidence>
<feature type="binding site" evidence="7">
    <location>
        <begin position="191"/>
        <end position="192"/>
    </location>
    <ligand>
        <name>substrate</name>
    </ligand>
</feature>
<evidence type="ECO:0000256" key="7">
    <source>
        <dbReference type="HAMAP-Rule" id="MF_01038"/>
    </source>
</evidence>
<proteinExistence type="inferred from homology"/>
<dbReference type="EC" id="5.4.2.12" evidence="7 8"/>
<evidence type="ECO:0000259" key="10">
    <source>
        <dbReference type="Pfam" id="PF06415"/>
    </source>
</evidence>
<comment type="similarity">
    <text evidence="2 7">Belongs to the BPG-independent phosphoglycerate mutase family.</text>
</comment>
<feature type="active site" description="Phosphoserine intermediate" evidence="7">
    <location>
        <position position="100"/>
    </location>
</feature>
<dbReference type="Proteomes" id="UP000035331">
    <property type="component" value="Chromosome"/>
</dbReference>
<dbReference type="PATRIC" id="fig|796385.3.peg.218"/>
<feature type="binding site" evidence="7">
    <location>
        <position position="100"/>
    </location>
    <ligand>
        <name>Mn(2+)</name>
        <dbReference type="ChEBI" id="CHEBI:29035"/>
        <label>2</label>
    </ligand>
</feature>
<dbReference type="InterPro" id="IPR006124">
    <property type="entry name" value="Metalloenzyme"/>
</dbReference>
<dbReference type="GO" id="GO:0006096">
    <property type="term" value="P:glycolytic process"/>
    <property type="evidence" value="ECO:0007669"/>
    <property type="project" value="UniProtKB-UniRule"/>
</dbReference>
<evidence type="ECO:0000313" key="12">
    <source>
        <dbReference type="Proteomes" id="UP000035331"/>
    </source>
</evidence>
<reference evidence="11 12" key="2">
    <citation type="journal article" date="2015" name="Stand. Genomic Sci.">
        <title>The complete genome sequence of the rumen methanogen Methanosarcina barkeri CM1.</title>
        <authorList>
            <person name="Lambie S.C."/>
            <person name="Kelly W.J."/>
            <person name="Leahy S.C."/>
            <person name="Li D."/>
            <person name="Reilly K."/>
            <person name="McAllister T.A."/>
            <person name="Valle E.R."/>
            <person name="Attwood G.T."/>
            <person name="Altermann E."/>
        </authorList>
    </citation>
    <scope>NUCLEOTIDE SEQUENCE [LARGE SCALE GENOMIC DNA]</scope>
    <source>
        <strain evidence="11 12">CM1</strain>
    </source>
</reference>
<feature type="binding site" evidence="7">
    <location>
        <position position="512"/>
    </location>
    <ligand>
        <name>Mn(2+)</name>
        <dbReference type="ChEBI" id="CHEBI:29035"/>
        <label>2</label>
    </ligand>
</feature>
<dbReference type="AlphaFoldDB" id="A0A0G3CBH6"/>
<evidence type="ECO:0000313" key="11">
    <source>
        <dbReference type="EMBL" id="AKJ37298.1"/>
    </source>
</evidence>
<feature type="domain" description="BPG-independent PGAM N-terminal" evidence="10">
    <location>
        <begin position="120"/>
        <end position="289"/>
    </location>
</feature>
<evidence type="ECO:0000256" key="8">
    <source>
        <dbReference type="NCBIfam" id="TIGR01307"/>
    </source>
</evidence>
<dbReference type="PANTHER" id="PTHR31637:SF0">
    <property type="entry name" value="2,3-BISPHOSPHOGLYCERATE-INDEPENDENT PHOSPHOGLYCERATE MUTASE"/>
    <property type="match status" value="1"/>
</dbReference>
<evidence type="ECO:0000256" key="1">
    <source>
        <dbReference type="ARBA" id="ARBA00004798"/>
    </source>
</evidence>
<feature type="binding site" evidence="7">
    <location>
        <position position="474"/>
    </location>
    <ligand>
        <name>Mn(2+)</name>
        <dbReference type="ChEBI" id="CHEBI:29035"/>
        <label>1</label>
    </ligand>
</feature>
<dbReference type="NCBIfam" id="TIGR01307">
    <property type="entry name" value="pgm_bpd_ind"/>
    <property type="match status" value="1"/>
</dbReference>
<name>A0A0G3CBH6_METBA</name>
<keyword evidence="3 7" id="KW-0479">Metal-binding</keyword>
<dbReference type="FunFam" id="3.40.720.10:FF:000001">
    <property type="entry name" value="2,3-bisphosphoglycerate-independent phosphoglycerate mutase"/>
    <property type="match status" value="1"/>
</dbReference>
<feature type="binding site" evidence="7">
    <location>
        <position position="161"/>
    </location>
    <ligand>
        <name>substrate</name>
    </ligand>
</feature>
<feature type="binding site" evidence="7">
    <location>
        <position position="403"/>
    </location>
    <ligand>
        <name>substrate</name>
    </ligand>
</feature>
<feature type="binding site" evidence="7">
    <location>
        <position position="50"/>
    </location>
    <ligand>
        <name>Mn(2+)</name>
        <dbReference type="ChEBI" id="CHEBI:29035"/>
        <label>2</label>
    </ligand>
</feature>
<dbReference type="GO" id="GO:0030145">
    <property type="term" value="F:manganese ion binding"/>
    <property type="evidence" value="ECO:0007669"/>
    <property type="project" value="UniProtKB-UniRule"/>
</dbReference>
<dbReference type="GO" id="GO:0005737">
    <property type="term" value="C:cytoplasm"/>
    <property type="evidence" value="ECO:0007669"/>
    <property type="project" value="InterPro"/>
</dbReference>
<dbReference type="Pfam" id="PF01676">
    <property type="entry name" value="Metalloenzyme"/>
    <property type="match status" value="1"/>
</dbReference>
<feature type="binding site" evidence="7">
    <location>
        <position position="511"/>
    </location>
    <ligand>
        <name>Mn(2+)</name>
        <dbReference type="ChEBI" id="CHEBI:29035"/>
        <label>2</label>
    </ligand>
</feature>
<feature type="domain" description="BPG-independent PGAM N-terminal" evidence="10">
    <location>
        <begin position="295"/>
        <end position="367"/>
    </location>
</feature>
<comment type="catalytic activity">
    <reaction evidence="7">
        <text>(2R)-2-phosphoglycerate = (2R)-3-phosphoglycerate</text>
        <dbReference type="Rhea" id="RHEA:15901"/>
        <dbReference type="ChEBI" id="CHEBI:58272"/>
        <dbReference type="ChEBI" id="CHEBI:58289"/>
        <dbReference type="EC" id="5.4.2.12"/>
    </reaction>
</comment>
<dbReference type="Gene3D" id="3.40.1450.10">
    <property type="entry name" value="BPG-independent phosphoglycerate mutase, domain B"/>
    <property type="match status" value="2"/>
</dbReference>
<dbReference type="GO" id="GO:0004619">
    <property type="term" value="F:phosphoglycerate mutase activity"/>
    <property type="evidence" value="ECO:0007669"/>
    <property type="project" value="UniProtKB-UniRule"/>
</dbReference>
<keyword evidence="5 7" id="KW-0464">Manganese</keyword>
<dbReference type="GO" id="GO:0006007">
    <property type="term" value="P:glucose catabolic process"/>
    <property type="evidence" value="ECO:0007669"/>
    <property type="project" value="InterPro"/>
</dbReference>
<feature type="binding site" evidence="7">
    <location>
        <begin position="330"/>
        <end position="333"/>
    </location>
    <ligand>
        <name>substrate</name>
    </ligand>
</feature>
<dbReference type="EMBL" id="CP008746">
    <property type="protein sequence ID" value="AKJ37298.1"/>
    <property type="molecule type" value="Genomic_DNA"/>
</dbReference>
<feature type="binding site" evidence="7">
    <location>
        <position position="223"/>
    </location>
    <ligand>
        <name>substrate</name>
    </ligand>
</feature>
<comment type="cofactor">
    <cofactor evidence="7">
        <name>Mn(2+)</name>
        <dbReference type="ChEBI" id="CHEBI:29035"/>
    </cofactor>
    <text evidence="7">Binds 2 manganese ions per subunit.</text>
</comment>
<evidence type="ECO:0000256" key="2">
    <source>
        <dbReference type="ARBA" id="ARBA00008819"/>
    </source>
</evidence>
<comment type="function">
    <text evidence="7">Catalyzes the interconversion of 2-phosphoglycerate and 3-phosphoglycerate.</text>
</comment>
<dbReference type="InterPro" id="IPR005995">
    <property type="entry name" value="Pgm_bpd_ind"/>
</dbReference>
<dbReference type="HAMAP" id="MF_01038">
    <property type="entry name" value="GpmI"/>
    <property type="match status" value="1"/>
</dbReference>
<reference evidence="12" key="1">
    <citation type="submission" date="2014-06" db="EMBL/GenBank/DDBJ databases">
        <title>The complete genome sequence of Methanosarcina barkeri CM1.</title>
        <authorList>
            <consortium name="Pastoral Greenhouse Gas Research Consortium"/>
            <person name="Lambie S.C."/>
            <person name="Leahy S.C."/>
            <person name="Kelly W.J."/>
            <person name="Li D."/>
            <person name="Reilly K."/>
            <person name="Attwood G.T."/>
            <person name="Altermann E."/>
        </authorList>
    </citation>
    <scope>NUCLEOTIDE SEQUENCE [LARGE SCALE GENOMIC DNA]</scope>
    <source>
        <strain evidence="12">CM1</strain>
    </source>
</reference>
<feature type="binding site" evidence="7">
    <location>
        <position position="530"/>
    </location>
    <ligand>
        <name>Mn(2+)</name>
        <dbReference type="ChEBI" id="CHEBI:29035"/>
        <label>1</label>
    </ligand>
</feature>
<dbReference type="InterPro" id="IPR017850">
    <property type="entry name" value="Alkaline_phosphatase_core_sf"/>
</dbReference>
<gene>
    <name evidence="7" type="primary">gpmI</name>
    <name evidence="11" type="ORF">MCM1_0180</name>
</gene>
<feature type="binding site" evidence="7">
    <location>
        <position position="229"/>
    </location>
    <ligand>
        <name>substrate</name>
    </ligand>
</feature>
<evidence type="ECO:0000256" key="3">
    <source>
        <dbReference type="ARBA" id="ARBA00022723"/>
    </source>
</evidence>
<dbReference type="Gene3D" id="3.40.720.10">
    <property type="entry name" value="Alkaline Phosphatase, subunit A"/>
    <property type="match status" value="1"/>
</dbReference>
<dbReference type="FunFam" id="3.40.1450.10:FF:000002">
    <property type="entry name" value="2,3-bisphosphoglycerate-independent phosphoglycerate mutase"/>
    <property type="match status" value="1"/>
</dbReference>
<dbReference type="SUPFAM" id="SSF64158">
    <property type="entry name" value="2,3-Bisphosphoglycerate-independent phosphoglycerate mutase, substrate-binding domain"/>
    <property type="match status" value="2"/>
</dbReference>
<dbReference type="UniPathway" id="UPA00109">
    <property type="reaction ID" value="UER00186"/>
</dbReference>
<dbReference type="InterPro" id="IPR036646">
    <property type="entry name" value="PGAM_B_sf"/>
</dbReference>
<organism evidence="11 12">
    <name type="scientific">Methanosarcina barkeri CM1</name>
    <dbReference type="NCBI Taxonomy" id="796385"/>
    <lineage>
        <taxon>Archaea</taxon>
        <taxon>Methanobacteriati</taxon>
        <taxon>Methanobacteriota</taxon>
        <taxon>Stenosarchaea group</taxon>
        <taxon>Methanomicrobia</taxon>
        <taxon>Methanosarcinales</taxon>
        <taxon>Methanosarcinaceae</taxon>
        <taxon>Methanosarcina</taxon>
    </lineage>
</organism>
<evidence type="ECO:0000256" key="4">
    <source>
        <dbReference type="ARBA" id="ARBA00023152"/>
    </source>
</evidence>
<evidence type="ECO:0000256" key="5">
    <source>
        <dbReference type="ARBA" id="ARBA00023211"/>
    </source>
</evidence>
<accession>A0A0G3CBH6</accession>
<comment type="pathway">
    <text evidence="1 7">Carbohydrate degradation; glycolysis; pyruvate from D-glyceraldehyde 3-phosphate: step 3/5.</text>
</comment>